<dbReference type="AlphaFoldDB" id="A0A8T5USE9"/>
<evidence type="ECO:0000313" key="3">
    <source>
        <dbReference type="Proteomes" id="UP000825933"/>
    </source>
</evidence>
<feature type="transmembrane region" description="Helical" evidence="1">
    <location>
        <begin position="109"/>
        <end position="127"/>
    </location>
</feature>
<dbReference type="Proteomes" id="UP000825933">
    <property type="component" value="Unassembled WGS sequence"/>
</dbReference>
<accession>A0A8T5USE9</accession>
<evidence type="ECO:0000256" key="1">
    <source>
        <dbReference type="SAM" id="Phobius"/>
    </source>
</evidence>
<proteinExistence type="predicted"/>
<gene>
    <name evidence="2" type="ORF">K8N75_13085</name>
</gene>
<feature type="transmembrane region" description="Helical" evidence="1">
    <location>
        <begin position="58"/>
        <end position="88"/>
    </location>
</feature>
<keyword evidence="1" id="KW-1133">Transmembrane helix</keyword>
<evidence type="ECO:0000313" key="2">
    <source>
        <dbReference type="EMBL" id="MBZ2166972.1"/>
    </source>
</evidence>
<name>A0A8T5USE9_9EURY</name>
<organism evidence="2 3">
    <name type="scientific">Methanobacterium spitsbergense</name>
    <dbReference type="NCBI Taxonomy" id="2874285"/>
    <lineage>
        <taxon>Archaea</taxon>
        <taxon>Methanobacteriati</taxon>
        <taxon>Methanobacteriota</taxon>
        <taxon>Methanomada group</taxon>
        <taxon>Methanobacteria</taxon>
        <taxon>Methanobacteriales</taxon>
        <taxon>Methanobacteriaceae</taxon>
        <taxon>Methanobacterium</taxon>
    </lineage>
</organism>
<protein>
    <submittedName>
        <fullName evidence="2">Uncharacterized protein</fullName>
    </submittedName>
</protein>
<keyword evidence="1" id="KW-0472">Membrane</keyword>
<reference evidence="3" key="1">
    <citation type="journal article" date="2022" name="Microbiol. Resour. Announc.">
        <title>Draft Genome Sequence of a Methanogenic Archaeon from West Spitsbergen Permafrost.</title>
        <authorList>
            <person name="Trubitsyn V."/>
            <person name="Rivkina E."/>
            <person name="Shcherbakova V."/>
        </authorList>
    </citation>
    <scope>NUCLEOTIDE SEQUENCE [LARGE SCALE GENOMIC DNA]</scope>
    <source>
        <strain evidence="3">VT</strain>
    </source>
</reference>
<dbReference type="RefSeq" id="WP_223792506.1">
    <property type="nucleotide sequence ID" value="NZ_JAIOUQ010000016.1"/>
</dbReference>
<dbReference type="EMBL" id="JAIOUQ010000016">
    <property type="protein sequence ID" value="MBZ2166972.1"/>
    <property type="molecule type" value="Genomic_DNA"/>
</dbReference>
<sequence length="129" mass="14449">MEILWFYIAVFLAVSDEIHSRIMWGLFADFYILLAGVIKESVASNIRLWIVHEGLEALFHFVVLSLVFLAAGLGVVALEIGILAALIHMTVDMYHEYSGIELNPLGHRCLHFTIESIFFILVFAAGVPT</sequence>
<keyword evidence="3" id="KW-1185">Reference proteome</keyword>
<comment type="caution">
    <text evidence="2">The sequence shown here is derived from an EMBL/GenBank/DDBJ whole genome shotgun (WGS) entry which is preliminary data.</text>
</comment>
<feature type="transmembrane region" description="Helical" evidence="1">
    <location>
        <begin position="21"/>
        <end position="38"/>
    </location>
</feature>
<keyword evidence="1" id="KW-0812">Transmembrane</keyword>